<dbReference type="InterPro" id="IPR008256">
    <property type="entry name" value="Peptidase_S1B"/>
</dbReference>
<feature type="active site" description="Charge relay system" evidence="6">
    <location>
        <position position="206"/>
    </location>
</feature>
<evidence type="ECO:0000256" key="7">
    <source>
        <dbReference type="RuleBase" id="RU004296"/>
    </source>
</evidence>
<evidence type="ECO:0000256" key="6">
    <source>
        <dbReference type="PIRSR" id="PIRSR608256-1"/>
    </source>
</evidence>
<evidence type="ECO:0000313" key="8">
    <source>
        <dbReference type="EMBL" id="RLJ80223.1"/>
    </source>
</evidence>
<comment type="similarity">
    <text evidence="1 7">Belongs to the peptidase S1B family.</text>
</comment>
<dbReference type="InterPro" id="IPR009003">
    <property type="entry name" value="Peptidase_S1_PA"/>
</dbReference>
<dbReference type="InterPro" id="IPR043504">
    <property type="entry name" value="Peptidase_S1_PA_chymotrypsin"/>
</dbReference>
<dbReference type="Proteomes" id="UP000273898">
    <property type="component" value="Unassembled WGS sequence"/>
</dbReference>
<reference evidence="9 11" key="2">
    <citation type="submission" date="2019-03" db="EMBL/GenBank/DDBJ databases">
        <authorList>
            <person name="He R.-H."/>
        </authorList>
    </citation>
    <scope>NUCLEOTIDE SEQUENCE [LARGE SCALE GENOMIC DNA]</scope>
    <source>
        <strain evidence="9 11">DSM 19624</strain>
    </source>
</reference>
<evidence type="ECO:0000256" key="4">
    <source>
        <dbReference type="ARBA" id="ARBA00022801"/>
    </source>
</evidence>
<dbReference type="InterPro" id="IPR008353">
    <property type="entry name" value="Peptidase_S1B_tx"/>
</dbReference>
<keyword evidence="5 7" id="KW-0720">Serine protease</keyword>
<evidence type="ECO:0000313" key="11">
    <source>
        <dbReference type="Proteomes" id="UP000297429"/>
    </source>
</evidence>
<dbReference type="PANTHER" id="PTHR36234">
    <property type="entry name" value="LYSYL ENDOPEPTIDASE"/>
    <property type="match status" value="1"/>
</dbReference>
<organism evidence="8 10">
    <name type="scientific">Pedobacter alluvionis</name>
    <dbReference type="NCBI Taxonomy" id="475253"/>
    <lineage>
        <taxon>Bacteria</taxon>
        <taxon>Pseudomonadati</taxon>
        <taxon>Bacteroidota</taxon>
        <taxon>Sphingobacteriia</taxon>
        <taxon>Sphingobacteriales</taxon>
        <taxon>Sphingobacteriaceae</taxon>
        <taxon>Pedobacter</taxon>
    </lineage>
</organism>
<evidence type="ECO:0000256" key="3">
    <source>
        <dbReference type="ARBA" id="ARBA00022729"/>
    </source>
</evidence>
<keyword evidence="2 7" id="KW-0645">Protease</keyword>
<dbReference type="Proteomes" id="UP000297429">
    <property type="component" value="Unassembled WGS sequence"/>
</dbReference>
<evidence type="ECO:0000313" key="9">
    <source>
        <dbReference type="EMBL" id="TFB31503.1"/>
    </source>
</evidence>
<dbReference type="PRINTS" id="PR00839">
    <property type="entry name" value="V8PROTEASE"/>
</dbReference>
<evidence type="ECO:0000256" key="5">
    <source>
        <dbReference type="ARBA" id="ARBA00022825"/>
    </source>
</evidence>
<evidence type="ECO:0000256" key="2">
    <source>
        <dbReference type="ARBA" id="ARBA00022670"/>
    </source>
</evidence>
<dbReference type="AlphaFoldDB" id="A0A497Y9M0"/>
<accession>A0A497Y9M0</accession>
<dbReference type="GO" id="GO:0006508">
    <property type="term" value="P:proteolysis"/>
    <property type="evidence" value="ECO:0007669"/>
    <property type="project" value="UniProtKB-KW"/>
</dbReference>
<dbReference type="Pfam" id="PF13365">
    <property type="entry name" value="Trypsin_2"/>
    <property type="match status" value="1"/>
</dbReference>
<evidence type="ECO:0000256" key="1">
    <source>
        <dbReference type="ARBA" id="ARBA00008764"/>
    </source>
</evidence>
<dbReference type="EMBL" id="RCCK01000010">
    <property type="protein sequence ID" value="RLJ80223.1"/>
    <property type="molecule type" value="Genomic_DNA"/>
</dbReference>
<keyword evidence="11" id="KW-1185">Reference proteome</keyword>
<dbReference type="PANTHER" id="PTHR36234:SF5">
    <property type="entry name" value="LYSYL ENDOPEPTIDASE"/>
    <property type="match status" value="1"/>
</dbReference>
<sequence length="323" mass="36395">MNWKYSELAKTLSGLYYNQLKIVQLLIRASLAPGDYDLNESAYISIVLLLKKLDDQGLIKTLLTEVIKDYPKNDIILDVLEDKPIQNWHASVYAGVEPQINAEERDFNYEALTQNLSTLLPISFLAKGLIMAKSVVRIVTADKMGTGFLITASNILLTNNHVIPSAKSLSEIDIYFNYQKDINERTEPVEKMKLDHNFFHTSVADDWTIVKLSGNPIGSYGYIDLLSVDIRKNDFVNIIQHPGGEYKQISLYHNMVSYTDDSRIRYLTDTLPGSSGSPVFNSKWEVVALHNSGGYFPIRDGSKILCNQGININRVIDGIKDLI</sequence>
<reference evidence="8 10" key="1">
    <citation type="submission" date="2018-10" db="EMBL/GenBank/DDBJ databases">
        <title>Genomic Encyclopedia of Archaeal and Bacterial Type Strains, Phase II (KMG-II): from individual species to whole genera.</title>
        <authorList>
            <person name="Goeker M."/>
        </authorList>
    </citation>
    <scope>NUCLEOTIDE SEQUENCE [LARGE SCALE GENOMIC DNA]</scope>
    <source>
        <strain evidence="8 10">DSM 19624</strain>
    </source>
</reference>
<protein>
    <recommendedName>
        <fullName evidence="7">Serine protease</fullName>
        <ecNumber evidence="7">3.4.21.-</ecNumber>
    </recommendedName>
</protein>
<feature type="active site" description="Charge relay system" evidence="6">
    <location>
        <position position="275"/>
    </location>
</feature>
<dbReference type="EMBL" id="SOPX01000002">
    <property type="protein sequence ID" value="TFB31503.1"/>
    <property type="molecule type" value="Genomic_DNA"/>
</dbReference>
<name>A0A497Y9M0_9SPHI</name>
<proteinExistence type="inferred from homology"/>
<dbReference type="EC" id="3.4.21.-" evidence="7"/>
<keyword evidence="4 7" id="KW-0378">Hydrolase</keyword>
<dbReference type="GO" id="GO:0004252">
    <property type="term" value="F:serine-type endopeptidase activity"/>
    <property type="evidence" value="ECO:0007669"/>
    <property type="project" value="InterPro"/>
</dbReference>
<dbReference type="Gene3D" id="2.40.10.10">
    <property type="entry name" value="Trypsin-like serine proteases"/>
    <property type="match status" value="2"/>
</dbReference>
<dbReference type="SUPFAM" id="SSF50494">
    <property type="entry name" value="Trypsin-like serine proteases"/>
    <property type="match status" value="1"/>
</dbReference>
<dbReference type="RefSeq" id="WP_121282833.1">
    <property type="nucleotide sequence ID" value="NZ_RCCK01000010.1"/>
</dbReference>
<feature type="active site" description="Charge relay system" evidence="6">
    <location>
        <position position="161"/>
    </location>
</feature>
<evidence type="ECO:0000313" key="10">
    <source>
        <dbReference type="Proteomes" id="UP000273898"/>
    </source>
</evidence>
<dbReference type="PRINTS" id="PR01774">
    <property type="entry name" value="EXFOLTOXIN"/>
</dbReference>
<gene>
    <name evidence="8" type="ORF">BCL90_0973</name>
    <name evidence="9" type="ORF">E3V97_12995</name>
</gene>
<keyword evidence="3" id="KW-0732">Signal</keyword>
<comment type="caution">
    <text evidence="8">The sequence shown here is derived from an EMBL/GenBank/DDBJ whole genome shotgun (WGS) entry which is preliminary data.</text>
</comment>
<dbReference type="OrthoDB" id="9770276at2"/>